<comment type="subcellular location">
    <subcellularLocation>
        <location evidence="1">Cell inner membrane</location>
        <topology evidence="1">Multi-pass membrane protein</topology>
    </subcellularLocation>
</comment>
<keyword evidence="1" id="KW-0997">Cell inner membrane</keyword>
<dbReference type="STRING" id="388408.LAX5112_02273"/>
<dbReference type="GO" id="GO:0022857">
    <property type="term" value="F:transmembrane transporter activity"/>
    <property type="evidence" value="ECO:0007669"/>
    <property type="project" value="UniProtKB-UniRule"/>
</dbReference>
<keyword evidence="1" id="KW-1133">Transmembrane helix</keyword>
<keyword evidence="3" id="KW-1185">Reference proteome</keyword>
<dbReference type="HAMAP" id="MF_02088">
    <property type="entry name" value="Q_prec_transport"/>
    <property type="match status" value="1"/>
</dbReference>
<protein>
    <recommendedName>
        <fullName evidence="1">Probable queuosine precursor transporter</fullName>
        <shortName evidence="1">Q precursor transporter</shortName>
    </recommendedName>
</protein>
<feature type="transmembrane region" description="Helical" evidence="1">
    <location>
        <begin position="187"/>
        <end position="210"/>
    </location>
</feature>
<dbReference type="GO" id="GO:0005886">
    <property type="term" value="C:plasma membrane"/>
    <property type="evidence" value="ECO:0007669"/>
    <property type="project" value="UniProtKB-SubCell"/>
</dbReference>
<name>A0A0M7A5Z2_9HYPH</name>
<feature type="transmembrane region" description="Helical" evidence="1">
    <location>
        <begin position="12"/>
        <end position="34"/>
    </location>
</feature>
<keyword evidence="1" id="KW-0813">Transport</keyword>
<evidence type="ECO:0000256" key="1">
    <source>
        <dbReference type="HAMAP-Rule" id="MF_02088"/>
    </source>
</evidence>
<sequence length="228" mass="24736">MEKTRSFSVADLAIAVFAMAIVVVASNFLVQFPVEHTLAGVNLADLLTWGAFTYPIAFLVTDLTNRRFGPSAARKVVLTGFVIAIVVPMVFWTINEAFTTPRILVASGTAFLVAQLLDVTIFDRLRRLTWWKAPIASSLIGSMIDTLLFFGIAFAAAFAFIDVSFGMEDGSLAFPVPFLGIADAFQVPLWASLAVGDFMVKMLVAVALLAPYRFVLNMFQPQPNGSAA</sequence>
<dbReference type="OrthoDB" id="7065604at2"/>
<proteinExistence type="inferred from homology"/>
<dbReference type="NCBIfam" id="TIGR00697">
    <property type="entry name" value="queuosine precursor transporter"/>
    <property type="match status" value="1"/>
</dbReference>
<reference evidence="3" key="1">
    <citation type="submission" date="2015-07" db="EMBL/GenBank/DDBJ databases">
        <authorList>
            <person name="Rodrigo-Torres Lidia"/>
            <person name="Arahal R.David."/>
        </authorList>
    </citation>
    <scope>NUCLEOTIDE SEQUENCE [LARGE SCALE GENOMIC DNA]</scope>
    <source>
        <strain evidence="3">CECT 5112</strain>
    </source>
</reference>
<keyword evidence="1" id="KW-0812">Transmembrane</keyword>
<feature type="transmembrane region" description="Helical" evidence="1">
    <location>
        <begin position="46"/>
        <end position="64"/>
    </location>
</feature>
<keyword evidence="1" id="KW-1003">Cell membrane</keyword>
<feature type="transmembrane region" description="Helical" evidence="1">
    <location>
        <begin position="76"/>
        <end position="94"/>
    </location>
</feature>
<organism evidence="2 3">
    <name type="scientific">Roseibium alexandrii</name>
    <dbReference type="NCBI Taxonomy" id="388408"/>
    <lineage>
        <taxon>Bacteria</taxon>
        <taxon>Pseudomonadati</taxon>
        <taxon>Pseudomonadota</taxon>
        <taxon>Alphaproteobacteria</taxon>
        <taxon>Hyphomicrobiales</taxon>
        <taxon>Stappiaceae</taxon>
        <taxon>Roseibium</taxon>
    </lineage>
</organism>
<dbReference type="PANTHER" id="PTHR34300:SF1">
    <property type="entry name" value="QUEUOSINE PRECURSOR TRANSPORTER"/>
    <property type="match status" value="1"/>
</dbReference>
<dbReference type="Proteomes" id="UP000053235">
    <property type="component" value="Unassembled WGS sequence"/>
</dbReference>
<dbReference type="EMBL" id="CXWD01000007">
    <property type="protein sequence ID" value="CTQ69836.1"/>
    <property type="molecule type" value="Genomic_DNA"/>
</dbReference>
<dbReference type="InterPro" id="IPR003744">
    <property type="entry name" value="YhhQ"/>
</dbReference>
<accession>A0A0M7A5Z2</accession>
<comment type="function">
    <text evidence="1">Involved in the import of queuosine (Q) precursors, required for Q precursor salvage.</text>
</comment>
<keyword evidence="1" id="KW-0472">Membrane</keyword>
<dbReference type="RefSeq" id="WP_055671889.1">
    <property type="nucleotide sequence ID" value="NZ_CXWD01000007.1"/>
</dbReference>
<dbReference type="PANTHER" id="PTHR34300">
    <property type="entry name" value="QUEUOSINE PRECURSOR TRANSPORTER-RELATED"/>
    <property type="match status" value="1"/>
</dbReference>
<evidence type="ECO:0000313" key="3">
    <source>
        <dbReference type="Proteomes" id="UP000053235"/>
    </source>
</evidence>
<comment type="similarity">
    <text evidence="1">Belongs to the vitamin uptake transporter (VUT/ECF) (TC 2.A.88) family. Q precursor transporter subfamily.</text>
</comment>
<dbReference type="AlphaFoldDB" id="A0A0M7A5Z2"/>
<dbReference type="Pfam" id="PF02592">
    <property type="entry name" value="Vut_1"/>
    <property type="match status" value="1"/>
</dbReference>
<gene>
    <name evidence="2" type="primary">yhhQ</name>
    <name evidence="2" type="ORF">LAX5112_02273</name>
</gene>
<feature type="transmembrane region" description="Helical" evidence="1">
    <location>
        <begin position="143"/>
        <end position="167"/>
    </location>
</feature>
<feature type="transmembrane region" description="Helical" evidence="1">
    <location>
        <begin position="100"/>
        <end position="122"/>
    </location>
</feature>
<evidence type="ECO:0000313" key="2">
    <source>
        <dbReference type="EMBL" id="CTQ69836.1"/>
    </source>
</evidence>